<keyword evidence="1" id="KW-0378">Hydrolase</keyword>
<dbReference type="GO" id="GO:0006281">
    <property type="term" value="P:DNA repair"/>
    <property type="evidence" value="ECO:0007669"/>
    <property type="project" value="UniProtKB-KW"/>
</dbReference>
<dbReference type="SUPFAM" id="SSF52540">
    <property type="entry name" value="P-loop containing nucleoside triphosphate hydrolases"/>
    <property type="match status" value="2"/>
</dbReference>
<protein>
    <recommendedName>
        <fullName evidence="1">ATP-dependent DNA helicase</fullName>
        <ecNumber evidence="1">5.6.2.3</ecNumber>
    </recommendedName>
</protein>
<dbReference type="PANTHER" id="PTHR10492">
    <property type="match status" value="1"/>
</dbReference>
<keyword evidence="1" id="KW-0234">DNA repair</keyword>
<comment type="cofactor">
    <cofactor evidence="1">
        <name>Mg(2+)</name>
        <dbReference type="ChEBI" id="CHEBI:18420"/>
    </cofactor>
</comment>
<proteinExistence type="inferred from homology"/>
<dbReference type="GO" id="GO:0000723">
    <property type="term" value="P:telomere maintenance"/>
    <property type="evidence" value="ECO:0007669"/>
    <property type="project" value="InterPro"/>
</dbReference>
<keyword evidence="1" id="KW-0067">ATP-binding</keyword>
<dbReference type="InterPro" id="IPR027417">
    <property type="entry name" value="P-loop_NTPase"/>
</dbReference>
<dbReference type="EC" id="5.6.2.3" evidence="1"/>
<sequence>MAAESGLRHSFLSQTPHIARKPGAFHYATAAASLLERPRAKAPANIAGPSRQGALLLSDGHKAEHALTEAIQSLKSPNQLRSFFVHLLVNDHVASPITMWNTFQDALAHDLILRHDNVNFGVNETLQEINRALEEHGRSLTHYGLPQPAFHSREVEMELDKWEGQLDVLAARSATAVSKLNKEQYGIYKEIMDAVTHKRSLCAFVDGKAGRGKTFLVNTICNKLRSEGHIVLPTATSAFAAQLYPGGKTTHSVFKVPITADENEELVSPIEPHDPRGELIRESSAIIWDEAPMAKSEVLTCVEETCRRVMRNNLPFGGKVVVLLGDFRQTCPVIRQGTRRQVVDASIRSSPLWREFTTFRLQQPIRNAEDLPYADFVDLIGDGAGPYIPLDLLQHVHNRTSLIEFVYPEDVLRDPALCLTRAILAPTNSQVDAYNTEILSKIEGFTRTFYAADAMQDPEEVDDTSPDLLLEQAERDCIPGIPAHNLEVKVHGVYRLMCNFAPDRGLVKNTRVVVMHIGKRIITVRILRGAGGVGSMDTEDVLISRIPFTAMLPSGHTLVRRQFPLAPAYATTFNSCQGLTLDVVGVDLTRPVFSHGQLYTALSRIRHRSHAKIRLHPGQTKTKNVTYHEVLL</sequence>
<dbReference type="GO" id="GO:0043139">
    <property type="term" value="F:5'-3' DNA helicase activity"/>
    <property type="evidence" value="ECO:0007669"/>
    <property type="project" value="UniProtKB-EC"/>
</dbReference>
<dbReference type="GO" id="GO:0005524">
    <property type="term" value="F:ATP binding"/>
    <property type="evidence" value="ECO:0007669"/>
    <property type="project" value="UniProtKB-KW"/>
</dbReference>
<dbReference type="Proteomes" id="UP000230002">
    <property type="component" value="Unassembled WGS sequence"/>
</dbReference>
<keyword evidence="1" id="KW-0233">DNA recombination</keyword>
<dbReference type="PANTHER" id="PTHR10492:SF95">
    <property type="entry name" value="HELITRON HELICASE-LIKE DOMAIN-CONTAINING PROTEIN"/>
    <property type="match status" value="1"/>
</dbReference>
<organism evidence="3 4">
    <name type="scientific">Ganoderma sinense ZZ0214-1</name>
    <dbReference type="NCBI Taxonomy" id="1077348"/>
    <lineage>
        <taxon>Eukaryota</taxon>
        <taxon>Fungi</taxon>
        <taxon>Dikarya</taxon>
        <taxon>Basidiomycota</taxon>
        <taxon>Agaricomycotina</taxon>
        <taxon>Agaricomycetes</taxon>
        <taxon>Polyporales</taxon>
        <taxon>Polyporaceae</taxon>
        <taxon>Ganoderma</taxon>
    </lineage>
</organism>
<feature type="domain" description="DNA helicase Pif1-like DEAD-box helicase" evidence="2">
    <location>
        <begin position="179"/>
        <end position="369"/>
    </location>
</feature>
<dbReference type="InterPro" id="IPR010285">
    <property type="entry name" value="DNA_helicase_pif1-like_DEAD"/>
</dbReference>
<evidence type="ECO:0000259" key="2">
    <source>
        <dbReference type="Pfam" id="PF05970"/>
    </source>
</evidence>
<dbReference type="GO" id="GO:0016887">
    <property type="term" value="F:ATP hydrolysis activity"/>
    <property type="evidence" value="ECO:0007669"/>
    <property type="project" value="RHEA"/>
</dbReference>
<evidence type="ECO:0000313" key="3">
    <source>
        <dbReference type="EMBL" id="PIL34164.1"/>
    </source>
</evidence>
<keyword evidence="4" id="KW-1185">Reference proteome</keyword>
<evidence type="ECO:0000313" key="4">
    <source>
        <dbReference type="Proteomes" id="UP000230002"/>
    </source>
</evidence>
<name>A0A2G8SK67_9APHY</name>
<reference evidence="3 4" key="1">
    <citation type="journal article" date="2015" name="Sci. Rep.">
        <title>Chromosome-level genome map provides insights into diverse defense mechanisms in the medicinal fungus Ganoderma sinense.</title>
        <authorList>
            <person name="Zhu Y."/>
            <person name="Xu J."/>
            <person name="Sun C."/>
            <person name="Zhou S."/>
            <person name="Xu H."/>
            <person name="Nelson D.R."/>
            <person name="Qian J."/>
            <person name="Song J."/>
            <person name="Luo H."/>
            <person name="Xiang L."/>
            <person name="Li Y."/>
            <person name="Xu Z."/>
            <person name="Ji A."/>
            <person name="Wang L."/>
            <person name="Lu S."/>
            <person name="Hayward A."/>
            <person name="Sun W."/>
            <person name="Li X."/>
            <person name="Schwartz D.C."/>
            <person name="Wang Y."/>
            <person name="Chen S."/>
        </authorList>
    </citation>
    <scope>NUCLEOTIDE SEQUENCE [LARGE SCALE GENOMIC DNA]</scope>
    <source>
        <strain evidence="3 4">ZZ0214-1</strain>
    </source>
</reference>
<accession>A0A2G8SK67</accession>
<dbReference type="Gene3D" id="3.40.50.300">
    <property type="entry name" value="P-loop containing nucleotide triphosphate hydrolases"/>
    <property type="match status" value="1"/>
</dbReference>
<comment type="caution">
    <text evidence="3">The sequence shown here is derived from an EMBL/GenBank/DDBJ whole genome shotgun (WGS) entry which is preliminary data.</text>
</comment>
<gene>
    <name evidence="3" type="ORF">GSI_03875</name>
</gene>
<evidence type="ECO:0000256" key="1">
    <source>
        <dbReference type="RuleBase" id="RU363044"/>
    </source>
</evidence>
<comment type="catalytic activity">
    <reaction evidence="1">
        <text>ATP + H2O = ADP + phosphate + H(+)</text>
        <dbReference type="Rhea" id="RHEA:13065"/>
        <dbReference type="ChEBI" id="CHEBI:15377"/>
        <dbReference type="ChEBI" id="CHEBI:15378"/>
        <dbReference type="ChEBI" id="CHEBI:30616"/>
        <dbReference type="ChEBI" id="CHEBI:43474"/>
        <dbReference type="ChEBI" id="CHEBI:456216"/>
        <dbReference type="EC" id="5.6.2.3"/>
    </reaction>
</comment>
<keyword evidence="1" id="KW-0547">Nucleotide-binding</keyword>
<keyword evidence="1" id="KW-0347">Helicase</keyword>
<dbReference type="STRING" id="1077348.A0A2G8SK67"/>
<dbReference type="AlphaFoldDB" id="A0A2G8SK67"/>
<dbReference type="GO" id="GO:0006310">
    <property type="term" value="P:DNA recombination"/>
    <property type="evidence" value="ECO:0007669"/>
    <property type="project" value="UniProtKB-KW"/>
</dbReference>
<dbReference type="EMBL" id="AYKW01000006">
    <property type="protein sequence ID" value="PIL34164.1"/>
    <property type="molecule type" value="Genomic_DNA"/>
</dbReference>
<keyword evidence="1" id="KW-0227">DNA damage</keyword>
<dbReference type="OrthoDB" id="3366231at2759"/>
<dbReference type="CDD" id="cd18809">
    <property type="entry name" value="SF1_C_RecD"/>
    <property type="match status" value="1"/>
</dbReference>
<comment type="similarity">
    <text evidence="1">Belongs to the helicase family.</text>
</comment>
<dbReference type="Pfam" id="PF05970">
    <property type="entry name" value="PIF1"/>
    <property type="match status" value="1"/>
</dbReference>